<feature type="compositionally biased region" description="Low complexity" evidence="2">
    <location>
        <begin position="1220"/>
        <end position="1232"/>
    </location>
</feature>
<feature type="compositionally biased region" description="Low complexity" evidence="2">
    <location>
        <begin position="1185"/>
        <end position="1199"/>
    </location>
</feature>
<keyword evidence="1" id="KW-0808">Transferase</keyword>
<evidence type="ECO:0000256" key="3">
    <source>
        <dbReference type="SAM" id="SignalP"/>
    </source>
</evidence>
<feature type="signal peptide" evidence="3">
    <location>
        <begin position="1"/>
        <end position="19"/>
    </location>
</feature>
<name>A0ABD3QSV2_9STRA</name>
<feature type="compositionally biased region" description="Basic residues" evidence="2">
    <location>
        <begin position="1246"/>
        <end position="1255"/>
    </location>
</feature>
<feature type="compositionally biased region" description="Low complexity" evidence="2">
    <location>
        <begin position="1359"/>
        <end position="1392"/>
    </location>
</feature>
<gene>
    <name evidence="4" type="ORF">HJC23_009357</name>
</gene>
<evidence type="ECO:0000256" key="1">
    <source>
        <dbReference type="ARBA" id="ARBA00022679"/>
    </source>
</evidence>
<dbReference type="PANTHER" id="PTHR10605:SF56">
    <property type="entry name" value="BIFUNCTIONAL HEPARAN SULFATE N-DEACETYLASE_N-SULFOTRANSFERASE"/>
    <property type="match status" value="1"/>
</dbReference>
<comment type="caution">
    <text evidence="4">The sequence shown here is derived from an EMBL/GenBank/DDBJ whole genome shotgun (WGS) entry which is preliminary data.</text>
</comment>
<feature type="compositionally biased region" description="Low complexity" evidence="2">
    <location>
        <begin position="1108"/>
        <end position="1163"/>
    </location>
</feature>
<dbReference type="InterPro" id="IPR027417">
    <property type="entry name" value="P-loop_NTPase"/>
</dbReference>
<feature type="region of interest" description="Disordered" evidence="2">
    <location>
        <begin position="1359"/>
        <end position="1457"/>
    </location>
</feature>
<dbReference type="Gene3D" id="3.90.550.10">
    <property type="entry name" value="Spore Coat Polysaccharide Biosynthesis Protein SpsA, Chain A"/>
    <property type="match status" value="1"/>
</dbReference>
<organism evidence="4 5">
    <name type="scientific">Cyclotella cryptica</name>
    <dbReference type="NCBI Taxonomy" id="29204"/>
    <lineage>
        <taxon>Eukaryota</taxon>
        <taxon>Sar</taxon>
        <taxon>Stramenopiles</taxon>
        <taxon>Ochrophyta</taxon>
        <taxon>Bacillariophyta</taxon>
        <taxon>Coscinodiscophyceae</taxon>
        <taxon>Thalassiosirophycidae</taxon>
        <taxon>Stephanodiscales</taxon>
        <taxon>Stephanodiscaceae</taxon>
        <taxon>Cyclotella</taxon>
    </lineage>
</organism>
<evidence type="ECO:0000256" key="2">
    <source>
        <dbReference type="SAM" id="MobiDB-lite"/>
    </source>
</evidence>
<accession>A0ABD3QSV2</accession>
<feature type="region of interest" description="Disordered" evidence="2">
    <location>
        <begin position="1100"/>
        <end position="1163"/>
    </location>
</feature>
<feature type="compositionally biased region" description="Pro residues" evidence="2">
    <location>
        <begin position="1429"/>
        <end position="1442"/>
    </location>
</feature>
<feature type="region of interest" description="Disordered" evidence="2">
    <location>
        <begin position="1220"/>
        <end position="1262"/>
    </location>
</feature>
<dbReference type="Proteomes" id="UP001516023">
    <property type="component" value="Unassembled WGS sequence"/>
</dbReference>
<dbReference type="SUPFAM" id="SSF52540">
    <property type="entry name" value="P-loop containing nucleoside triphosphate hydrolases"/>
    <property type="match status" value="1"/>
</dbReference>
<dbReference type="GO" id="GO:0016740">
    <property type="term" value="F:transferase activity"/>
    <property type="evidence" value="ECO:0007669"/>
    <property type="project" value="UniProtKB-KW"/>
</dbReference>
<reference evidence="4 5" key="1">
    <citation type="journal article" date="2020" name="G3 (Bethesda)">
        <title>Improved Reference Genome for Cyclotella cryptica CCMP332, a Model for Cell Wall Morphogenesis, Salinity Adaptation, and Lipid Production in Diatoms (Bacillariophyta).</title>
        <authorList>
            <person name="Roberts W.R."/>
            <person name="Downey K.M."/>
            <person name="Ruck E.C."/>
            <person name="Traller J.C."/>
            <person name="Alverson A.J."/>
        </authorList>
    </citation>
    <scope>NUCLEOTIDE SEQUENCE [LARGE SCALE GENOMIC DNA]</scope>
    <source>
        <strain evidence="4 5">CCMP332</strain>
    </source>
</reference>
<protein>
    <submittedName>
        <fullName evidence="4">Uncharacterized protein</fullName>
    </submittedName>
</protein>
<dbReference type="Gene3D" id="3.40.50.300">
    <property type="entry name" value="P-loop containing nucleotide triphosphate hydrolases"/>
    <property type="match status" value="1"/>
</dbReference>
<dbReference type="SUPFAM" id="SSF53448">
    <property type="entry name" value="Nucleotide-diphospho-sugar transferases"/>
    <property type="match status" value="1"/>
</dbReference>
<feature type="compositionally biased region" description="Pro residues" evidence="2">
    <location>
        <begin position="941"/>
        <end position="954"/>
    </location>
</feature>
<dbReference type="EMBL" id="JABMIG020000014">
    <property type="protein sequence ID" value="KAL3803393.1"/>
    <property type="molecule type" value="Genomic_DNA"/>
</dbReference>
<feature type="compositionally biased region" description="Polar residues" evidence="2">
    <location>
        <begin position="1402"/>
        <end position="1424"/>
    </location>
</feature>
<proteinExistence type="predicted"/>
<evidence type="ECO:0000313" key="4">
    <source>
        <dbReference type="EMBL" id="KAL3803393.1"/>
    </source>
</evidence>
<feature type="region of interest" description="Disordered" evidence="2">
    <location>
        <begin position="1184"/>
        <end position="1205"/>
    </location>
</feature>
<keyword evidence="3" id="KW-0732">Signal</keyword>
<sequence length="1457" mass="156374">MMKFVAAAALVSLGAEASASLISPFSKFRTNEANANEPAFLLDGADLTTLVDDPPSFVSRADSSYGFAADIVSLGSVTRMDYLTSQIETWASHRAVRHFWGFSELQDYDPECSAMSDAARAAIVDTCKASMAVKDPKIQSFFSEYYGLSEGHRERSNDAGWICAQRRVGRAFGWLHSQYAGGKATIPEYLILVDDDTYVDLVDVMAYLEKEDQKAEGRAFARAGCVFPRNEVIPFPLSYGGFGTILNKAAIRTLSEPIHCGEDVSEHQETCAQIKADTVGEAAVFRDGMTIFELFYKYSALKDFCMHSDWLLGYVLEYYLPHSLSNAEHKERDHTLMGMMNYPSCGNVTVATGSVRRCTHYSDTCHNQGPKDMEALAISSFAQSPESYKAIPKMELTDLNVAMGMVKSNEYDAAETARLPNVFLLGASDAGSSEIAEFLSSNGVCRPGTLDDKSDSTEHFFDREDLYNRGFGFYSKGFEHCSQHHLVMDASPFTLKYPERVYDMYHQVNPDSPSNLKVIAVLRESNPGEYGSFLETWASVFDRQQVLVLSSSELHQYPQRSQWRIEQFLGETFEGLLESVDAGNVIPSDPLPTTEEERDGFYQFMDESQGPWMEQHPFPRVVAPKTFAYTSVLGWNPDGLQNALYLDATRILIRSLKNSAADFIVLMMYKDEEAEEALRADGANVKYISPVKHSLDVTYFEPWFVDIALAKLRAFELTEYKRVQVLDVDSLVLDVEMMDNLFTSFNNANLVSEGLGSDSPLRAGWLLIQPSLQDFNSMQQLLERGVFTCEHGWDNLDLPVQYPGWHRKSSSNNWEFYGSQLEQGLLYHQFFAFPKSVDPSAEDSELLTLLDDETLHSLGFVHFYGDSKPWVKNIDDSSLPTHVALAKSRWLKEFKDLSSVPAPGHTSPLTRIGIKQYQRALALYSPTSSPSSAPVSSAPITPAPVNPAPTPSPTISPVSAPLTTINVLSTVEWNYTCPNPPNNTLLLEVANTIEVAVFNKLDPELTGQQRNLIFVYVSQLCNQLVDSHSPYTGSRRLVDKTSVEIILGVSEPCTSCEDTLVNATVDLLETIVNNGTLASEISSISNGVIDASFTPNSTVSQQIPVTDSPSASPSTSPVSSAPVSGAPVSSAPVSGAPVSSAPVSGAPVSSAPVSGAPVSSAPVSGAPCLRPGLGSAGVFGSGLGAPVSSARSRAPVSSARSRERRAGVFGSRLGAPVSSAPASGAPVSSAPVSERRCRSRLGPGRRCLRPGRSARRAPVSSARSRSAGVFGSGLGSAGVFGSGLGSAGVFGSGLGSAGVFGSGLGSAGVFGSVSGAPVSSARSRERRCLRLRSRERRCLRLGLGSAGVFGSVSGAPVSSAPVSGAPVSSAPVSGAPVSSAPVSGAPISPAPVNTVPLPPTAIPTSKPTTLPTPQPQAKSGKQSKASVPSPLPTRPPTPPPVTARPTASKATKSSKRL</sequence>
<dbReference type="PANTHER" id="PTHR10605">
    <property type="entry name" value="HEPARAN SULFATE SULFOTRANSFERASE"/>
    <property type="match status" value="1"/>
</dbReference>
<keyword evidence="5" id="KW-1185">Reference proteome</keyword>
<dbReference type="InterPro" id="IPR029044">
    <property type="entry name" value="Nucleotide-diphossugar_trans"/>
</dbReference>
<feature type="chain" id="PRO_5044788951" evidence="3">
    <location>
        <begin position="20"/>
        <end position="1457"/>
    </location>
</feature>
<feature type="region of interest" description="Disordered" evidence="2">
    <location>
        <begin position="933"/>
        <end position="954"/>
    </location>
</feature>
<evidence type="ECO:0000313" key="5">
    <source>
        <dbReference type="Proteomes" id="UP001516023"/>
    </source>
</evidence>
<dbReference type="InterPro" id="IPR037359">
    <property type="entry name" value="NST/OST"/>
</dbReference>